<evidence type="ECO:0000313" key="1">
    <source>
        <dbReference type="EMBL" id="CAG8517243.1"/>
    </source>
</evidence>
<dbReference type="OrthoDB" id="2444092at2759"/>
<name>A0A9N9F841_9GLOM</name>
<comment type="caution">
    <text evidence="1">The sequence shown here is derived from an EMBL/GenBank/DDBJ whole genome shotgun (WGS) entry which is preliminary data.</text>
</comment>
<dbReference type="Proteomes" id="UP000789508">
    <property type="component" value="Unassembled WGS sequence"/>
</dbReference>
<evidence type="ECO:0000313" key="2">
    <source>
        <dbReference type="Proteomes" id="UP000789508"/>
    </source>
</evidence>
<organism evidence="1 2">
    <name type="scientific">Ambispora leptoticha</name>
    <dbReference type="NCBI Taxonomy" id="144679"/>
    <lineage>
        <taxon>Eukaryota</taxon>
        <taxon>Fungi</taxon>
        <taxon>Fungi incertae sedis</taxon>
        <taxon>Mucoromycota</taxon>
        <taxon>Glomeromycotina</taxon>
        <taxon>Glomeromycetes</taxon>
        <taxon>Archaeosporales</taxon>
        <taxon>Ambisporaceae</taxon>
        <taxon>Ambispora</taxon>
    </lineage>
</organism>
<gene>
    <name evidence="1" type="ORF">ALEPTO_LOCUS4280</name>
</gene>
<accession>A0A9N9F841</accession>
<dbReference type="AlphaFoldDB" id="A0A9N9F841"/>
<keyword evidence="2" id="KW-1185">Reference proteome</keyword>
<protein>
    <submittedName>
        <fullName evidence="1">12296_t:CDS:1</fullName>
    </submittedName>
</protein>
<reference evidence="1" key="1">
    <citation type="submission" date="2021-06" db="EMBL/GenBank/DDBJ databases">
        <authorList>
            <person name="Kallberg Y."/>
            <person name="Tangrot J."/>
            <person name="Rosling A."/>
        </authorList>
    </citation>
    <scope>NUCLEOTIDE SEQUENCE</scope>
    <source>
        <strain evidence="1">FL130A</strain>
    </source>
</reference>
<proteinExistence type="predicted"/>
<sequence length="123" mass="14417">MSINSLKIPPSLLYLTPKQLSEVQKLRDETPNGTTWPLFTTNHVIYFLTLYLMSKASERIIIRFLNPNIPLHHLKNCTTYVLEIIWTTIALGLQLSCYRLMLRDFNYRDYQFAQIIGVILIDL</sequence>
<dbReference type="EMBL" id="CAJVPS010000963">
    <property type="protein sequence ID" value="CAG8517243.1"/>
    <property type="molecule type" value="Genomic_DNA"/>
</dbReference>